<accession>A0A3Q0IZI8</accession>
<evidence type="ECO:0000313" key="2">
    <source>
        <dbReference type="Proteomes" id="UP000079169"/>
    </source>
</evidence>
<feature type="compositionally biased region" description="Polar residues" evidence="1">
    <location>
        <begin position="222"/>
        <end position="242"/>
    </location>
</feature>
<evidence type="ECO:0000313" key="3">
    <source>
        <dbReference type="RefSeq" id="XP_026681619.1"/>
    </source>
</evidence>
<dbReference type="RefSeq" id="XP_026681619.1">
    <property type="nucleotide sequence ID" value="XM_026825818.1"/>
</dbReference>
<dbReference type="Gene3D" id="3.10.20.90">
    <property type="entry name" value="Phosphatidylinositol 3-kinase Catalytic Subunit, Chain A, domain 1"/>
    <property type="match status" value="1"/>
</dbReference>
<protein>
    <submittedName>
        <fullName evidence="3">Ras association domain-containing protein 10 isoform X1</fullName>
    </submittedName>
</protein>
<proteinExistence type="predicted"/>
<feature type="region of interest" description="Disordered" evidence="1">
    <location>
        <begin position="222"/>
        <end position="256"/>
    </location>
</feature>
<dbReference type="InterPro" id="IPR029071">
    <property type="entry name" value="Ubiquitin-like_domsf"/>
</dbReference>
<evidence type="ECO:0000256" key="1">
    <source>
        <dbReference type="SAM" id="MobiDB-lite"/>
    </source>
</evidence>
<dbReference type="PaxDb" id="121845-A0A3Q0IZI8"/>
<gene>
    <name evidence="3" type="primary">LOC103512323</name>
</gene>
<feature type="compositionally biased region" description="Acidic residues" evidence="1">
    <location>
        <begin position="245"/>
        <end position="256"/>
    </location>
</feature>
<dbReference type="InterPro" id="IPR033593">
    <property type="entry name" value="N-RASSF"/>
</dbReference>
<organism evidence="2 3">
    <name type="scientific">Diaphorina citri</name>
    <name type="common">Asian citrus psyllid</name>
    <dbReference type="NCBI Taxonomy" id="121845"/>
    <lineage>
        <taxon>Eukaryota</taxon>
        <taxon>Metazoa</taxon>
        <taxon>Ecdysozoa</taxon>
        <taxon>Arthropoda</taxon>
        <taxon>Hexapoda</taxon>
        <taxon>Insecta</taxon>
        <taxon>Pterygota</taxon>
        <taxon>Neoptera</taxon>
        <taxon>Paraneoptera</taxon>
        <taxon>Hemiptera</taxon>
        <taxon>Sternorrhyncha</taxon>
        <taxon>Psylloidea</taxon>
        <taxon>Psyllidae</taxon>
        <taxon>Diaphorininae</taxon>
        <taxon>Diaphorina</taxon>
    </lineage>
</organism>
<feature type="compositionally biased region" description="Low complexity" evidence="1">
    <location>
        <begin position="112"/>
        <end position="125"/>
    </location>
</feature>
<feature type="region of interest" description="Disordered" evidence="1">
    <location>
        <begin position="100"/>
        <end position="147"/>
    </location>
</feature>
<feature type="compositionally biased region" description="Basic residues" evidence="1">
    <location>
        <begin position="126"/>
        <end position="139"/>
    </location>
</feature>
<feature type="region of interest" description="Disordered" evidence="1">
    <location>
        <begin position="1"/>
        <end position="21"/>
    </location>
</feature>
<dbReference type="AlphaFoldDB" id="A0A3Q0IZI8"/>
<dbReference type="KEGG" id="dci:103512323"/>
<dbReference type="PANTHER" id="PTHR15286:SF1">
    <property type="entry name" value="FI07216P"/>
    <property type="match status" value="1"/>
</dbReference>
<reference evidence="3" key="1">
    <citation type="submission" date="2025-08" db="UniProtKB">
        <authorList>
            <consortium name="RefSeq"/>
        </authorList>
    </citation>
    <scope>IDENTIFICATION</scope>
</reference>
<feature type="compositionally biased region" description="Polar residues" evidence="1">
    <location>
        <begin position="1"/>
        <end position="19"/>
    </location>
</feature>
<dbReference type="PANTHER" id="PTHR15286">
    <property type="entry name" value="RAS-ASSOCIATING DOMAIN CONTAINING PROTEIN"/>
    <property type="match status" value="1"/>
</dbReference>
<dbReference type="SUPFAM" id="SSF54236">
    <property type="entry name" value="Ubiquitin-like"/>
    <property type="match status" value="1"/>
</dbReference>
<dbReference type="Proteomes" id="UP000079169">
    <property type="component" value="Unplaced"/>
</dbReference>
<dbReference type="STRING" id="121845.A0A3Q0IZI8"/>
<keyword evidence="2" id="KW-1185">Reference proteome</keyword>
<sequence length="412" mass="46407">MTSGGVSHQPPSGGSNPGTSIPVWVSGQQVWVRGVDKKTTVGEIVVAFVGKGDEARYSIVERWKSGHKPLEHGTRILKLWNSWAANAAVSEVKLALEKKSNVDDDSGRGSPSSTTTNTTATTATSCRRRHRNKNKHRHASQTLHPKRLEQISKTHNVEKESIEKLLKLILVQGETIQSQLQKLQDRNKKIEMLEQLQHKNRINMLGTNYVIDTYLNDLQDNTGAACNPSSEGRTQRSQSSKQTNEDEDDGETTLEEEVEKEIKELHLKIELLESITNLNDKIEIQEEKIIKLNHALKSHENNEQINFVISKIEKLSLNNKNNIKQLETNETALSETDSALLNRKKYLSYLENQFQHECLLESEYIQGLEVLNENVLANTYSSLTNFNKNHRNDDNSSGAISLQPMGVLDTLV</sequence>
<dbReference type="GeneID" id="103512323"/>
<name>A0A3Q0IZI8_DIACI</name>